<name>A0A1X6N0M8_9APHY</name>
<reference evidence="2 3" key="1">
    <citation type="submission" date="2017-04" db="EMBL/GenBank/DDBJ databases">
        <title>Genome Sequence of the Model Brown-Rot Fungus Postia placenta SB12.</title>
        <authorList>
            <consortium name="DOE Joint Genome Institute"/>
            <person name="Gaskell J."/>
            <person name="Kersten P."/>
            <person name="Larrondo L.F."/>
            <person name="Canessa P."/>
            <person name="Martinez D."/>
            <person name="Hibbett D."/>
            <person name="Schmoll M."/>
            <person name="Kubicek C.P."/>
            <person name="Martinez A.T."/>
            <person name="Yadav J."/>
            <person name="Master E."/>
            <person name="Magnuson J.K."/>
            <person name="James T."/>
            <person name="Yaver D."/>
            <person name="Berka R."/>
            <person name="Labutti K."/>
            <person name="Lipzen A."/>
            <person name="Aerts A."/>
            <person name="Barry K."/>
            <person name="Henrissat B."/>
            <person name="Blanchette R."/>
            <person name="Grigoriev I."/>
            <person name="Cullen D."/>
        </authorList>
    </citation>
    <scope>NUCLEOTIDE SEQUENCE [LARGE SCALE GENOMIC DNA]</scope>
    <source>
        <strain evidence="2 3">MAD-698-R-SB12</strain>
    </source>
</reference>
<dbReference type="AlphaFoldDB" id="A0A1X6N0M8"/>
<proteinExistence type="predicted"/>
<evidence type="ECO:0000313" key="3">
    <source>
        <dbReference type="Proteomes" id="UP000194127"/>
    </source>
</evidence>
<dbReference type="GeneID" id="36325777"/>
<dbReference type="RefSeq" id="XP_024338948.1">
    <property type="nucleotide sequence ID" value="XM_024480827.1"/>
</dbReference>
<evidence type="ECO:0000313" key="2">
    <source>
        <dbReference type="EMBL" id="OSX62154.1"/>
    </source>
</evidence>
<dbReference type="Proteomes" id="UP000194127">
    <property type="component" value="Unassembled WGS sequence"/>
</dbReference>
<organism evidence="2 3">
    <name type="scientific">Postia placenta MAD-698-R-SB12</name>
    <dbReference type="NCBI Taxonomy" id="670580"/>
    <lineage>
        <taxon>Eukaryota</taxon>
        <taxon>Fungi</taxon>
        <taxon>Dikarya</taxon>
        <taxon>Basidiomycota</taxon>
        <taxon>Agaricomycotina</taxon>
        <taxon>Agaricomycetes</taxon>
        <taxon>Polyporales</taxon>
        <taxon>Adustoporiaceae</taxon>
        <taxon>Rhodonia</taxon>
    </lineage>
</organism>
<accession>A0A1X6N0M8</accession>
<dbReference type="EMBL" id="KZ110597">
    <property type="protein sequence ID" value="OSX62154.1"/>
    <property type="molecule type" value="Genomic_DNA"/>
</dbReference>
<keyword evidence="3" id="KW-1185">Reference proteome</keyword>
<sequence>MATGVPRARTRMCAENEEKDGATASFVIVPPSITVRRPCFARATQIPATFLTQGPSPYDEPAGRSPYYLIVRQVDKVFAVTHHGHLGPAYLTPVPAASADRWPPAAPVPRHVRGACRRALSVGAFAPQPAARERVENRDARRRPRPSARTAAARPCGFAVRMKLGAWDWSLDRRARAMLALDATPTGHARRGVVSHPHFSAYRGTRFGIQDPPHRHHISRSPGLIGLQVRPQVRINAALRARREVRRRHAA</sequence>
<evidence type="ECO:0000256" key="1">
    <source>
        <dbReference type="SAM" id="MobiDB-lite"/>
    </source>
</evidence>
<feature type="region of interest" description="Disordered" evidence="1">
    <location>
        <begin position="129"/>
        <end position="153"/>
    </location>
</feature>
<protein>
    <submittedName>
        <fullName evidence="2">Uncharacterized protein</fullName>
    </submittedName>
</protein>
<gene>
    <name evidence="2" type="ORF">POSPLADRAFT_1056745</name>
</gene>